<dbReference type="SUPFAM" id="SSF55729">
    <property type="entry name" value="Acyl-CoA N-acyltransferases (Nat)"/>
    <property type="match status" value="1"/>
</dbReference>
<keyword evidence="3" id="KW-1185">Reference proteome</keyword>
<dbReference type="AlphaFoldDB" id="A0ABD3QKC5"/>
<dbReference type="EMBL" id="JABMIG020000031">
    <property type="protein sequence ID" value="KAL3800642.1"/>
    <property type="molecule type" value="Genomic_DNA"/>
</dbReference>
<dbReference type="Pfam" id="PF00583">
    <property type="entry name" value="Acetyltransf_1"/>
    <property type="match status" value="1"/>
</dbReference>
<evidence type="ECO:0000313" key="3">
    <source>
        <dbReference type="Proteomes" id="UP001516023"/>
    </source>
</evidence>
<dbReference type="Gene3D" id="3.40.630.30">
    <property type="match status" value="1"/>
</dbReference>
<feature type="domain" description="N-acetyltransferase" evidence="1">
    <location>
        <begin position="212"/>
        <end position="272"/>
    </location>
</feature>
<evidence type="ECO:0000313" key="2">
    <source>
        <dbReference type="EMBL" id="KAL3800642.1"/>
    </source>
</evidence>
<proteinExistence type="predicted"/>
<sequence length="312" mass="35698">MPTTSQRSTNDNNNLTSLLPALLQSHNLKCTLETPQSASALLSQNKLSPRDFIEQHPDIERTLLQSFLEDDYDGKLHLMTLSSKERGEEIIGLSFWREVDDEEMREWLDLHRVEETLQRHADDEIMQQQPIRHSQNPGQHQQQQQQKVVSVQCDGDNKLSHCGKRTMEGIRNDSITWIRNALHSDTTGNHKQTLQHTHIPKSNIQQQLIHAWVKIELIAIKRSHRSHHLGELLLACTLSEAYQYHDDHAILHIAGTSSRNIPATKLYTKFGFVGLPRYREGGPFAEPDGDLFVLGDIGGCLEKGAWEEMWKS</sequence>
<dbReference type="Proteomes" id="UP001516023">
    <property type="component" value="Unassembled WGS sequence"/>
</dbReference>
<dbReference type="InterPro" id="IPR000182">
    <property type="entry name" value="GNAT_dom"/>
</dbReference>
<protein>
    <recommendedName>
        <fullName evidence="1">N-acetyltransferase domain-containing protein</fullName>
    </recommendedName>
</protein>
<evidence type="ECO:0000259" key="1">
    <source>
        <dbReference type="Pfam" id="PF00583"/>
    </source>
</evidence>
<organism evidence="2 3">
    <name type="scientific">Cyclotella cryptica</name>
    <dbReference type="NCBI Taxonomy" id="29204"/>
    <lineage>
        <taxon>Eukaryota</taxon>
        <taxon>Sar</taxon>
        <taxon>Stramenopiles</taxon>
        <taxon>Ochrophyta</taxon>
        <taxon>Bacillariophyta</taxon>
        <taxon>Coscinodiscophyceae</taxon>
        <taxon>Thalassiosirophycidae</taxon>
        <taxon>Stephanodiscales</taxon>
        <taxon>Stephanodiscaceae</taxon>
        <taxon>Cyclotella</taxon>
    </lineage>
</organism>
<reference evidence="2 3" key="1">
    <citation type="journal article" date="2020" name="G3 (Bethesda)">
        <title>Improved Reference Genome for Cyclotella cryptica CCMP332, a Model for Cell Wall Morphogenesis, Salinity Adaptation, and Lipid Production in Diatoms (Bacillariophyta).</title>
        <authorList>
            <person name="Roberts W.R."/>
            <person name="Downey K.M."/>
            <person name="Ruck E.C."/>
            <person name="Traller J.C."/>
            <person name="Alverson A.J."/>
        </authorList>
    </citation>
    <scope>NUCLEOTIDE SEQUENCE [LARGE SCALE GENOMIC DNA]</scope>
    <source>
        <strain evidence="2 3">CCMP332</strain>
    </source>
</reference>
<comment type="caution">
    <text evidence="2">The sequence shown here is derived from an EMBL/GenBank/DDBJ whole genome shotgun (WGS) entry which is preliminary data.</text>
</comment>
<accession>A0ABD3QKC5</accession>
<dbReference type="InterPro" id="IPR016181">
    <property type="entry name" value="Acyl_CoA_acyltransferase"/>
</dbReference>
<gene>
    <name evidence="2" type="ORF">HJC23_006104</name>
</gene>
<name>A0ABD3QKC5_9STRA</name>